<keyword evidence="3" id="KW-1185">Reference proteome</keyword>
<dbReference type="EMBL" id="JTDW01000001">
    <property type="protein sequence ID" value="KJD37175.1"/>
    <property type="molecule type" value="Genomic_DNA"/>
</dbReference>
<dbReference type="InterPro" id="IPR036188">
    <property type="entry name" value="FAD/NAD-bd_sf"/>
</dbReference>
<name>A0A0D7WDC8_9FLAO</name>
<evidence type="ECO:0000259" key="1">
    <source>
        <dbReference type="Pfam" id="PF01266"/>
    </source>
</evidence>
<evidence type="ECO:0000313" key="3">
    <source>
        <dbReference type="Proteomes" id="UP000032578"/>
    </source>
</evidence>
<dbReference type="PANTHER" id="PTHR13847">
    <property type="entry name" value="SARCOSINE DEHYDROGENASE-RELATED"/>
    <property type="match status" value="1"/>
</dbReference>
<dbReference type="STRING" id="1435349.PW52_01590"/>
<feature type="domain" description="FAD dependent oxidoreductase" evidence="1">
    <location>
        <begin position="5"/>
        <end position="327"/>
    </location>
</feature>
<comment type="caution">
    <text evidence="2">The sequence shown here is derived from an EMBL/GenBank/DDBJ whole genome shotgun (WGS) entry which is preliminary data.</text>
</comment>
<dbReference type="Proteomes" id="UP000032578">
    <property type="component" value="Unassembled WGS sequence"/>
</dbReference>
<protein>
    <submittedName>
        <fullName evidence="2">FAD-dependent oxidoreductase</fullName>
    </submittedName>
</protein>
<dbReference type="SUPFAM" id="SSF54373">
    <property type="entry name" value="FAD-linked reductases, C-terminal domain"/>
    <property type="match status" value="1"/>
</dbReference>
<dbReference type="Gene3D" id="3.50.50.60">
    <property type="entry name" value="FAD/NAD(P)-binding domain"/>
    <property type="match status" value="1"/>
</dbReference>
<dbReference type="GO" id="GO:0005737">
    <property type="term" value="C:cytoplasm"/>
    <property type="evidence" value="ECO:0007669"/>
    <property type="project" value="TreeGrafter"/>
</dbReference>
<dbReference type="Pfam" id="PF01266">
    <property type="entry name" value="DAO"/>
    <property type="match status" value="1"/>
</dbReference>
<accession>A0A0D7WDC8</accession>
<evidence type="ECO:0000313" key="2">
    <source>
        <dbReference type="EMBL" id="KJD37175.1"/>
    </source>
</evidence>
<organism evidence="2 3">
    <name type="scientific">Neotamlana sedimentorum</name>
    <dbReference type="NCBI Taxonomy" id="1435349"/>
    <lineage>
        <taxon>Bacteria</taxon>
        <taxon>Pseudomonadati</taxon>
        <taxon>Bacteroidota</taxon>
        <taxon>Flavobacteriia</taxon>
        <taxon>Flavobacteriales</taxon>
        <taxon>Flavobacteriaceae</taxon>
        <taxon>Neotamlana</taxon>
    </lineage>
</organism>
<dbReference type="PATRIC" id="fig|1435349.4.peg.324"/>
<dbReference type="AlphaFoldDB" id="A0A0D7WDC8"/>
<dbReference type="RefSeq" id="WP_044631162.1">
    <property type="nucleotide sequence ID" value="NZ_JTDW01000001.1"/>
</dbReference>
<dbReference type="Gene3D" id="3.30.9.10">
    <property type="entry name" value="D-Amino Acid Oxidase, subunit A, domain 2"/>
    <property type="match status" value="1"/>
</dbReference>
<dbReference type="SUPFAM" id="SSF51971">
    <property type="entry name" value="Nucleotide-binding domain"/>
    <property type="match status" value="1"/>
</dbReference>
<proteinExistence type="predicted"/>
<sequence>MKQVDYIIVGSGIAGISFCEQLKANNKTFVVFDDASQKSSVVAGGLYNPVVLRRFTSVWKSKEQLDLALPMYQAIEKRLQVKLDYKLPVYRKFASTEEQNNWFTASDKPLLSPFLSTTLGKNNNEAIQAPFGFGEVLHSGKVDVKTLINAYKEDLVKSDLFYEERFNYDHIHCTENNVTYKNVMAKHLVFAEGYGLKQNPFFKNLPLVGTKGELITIAAPEINIDFVLKSGVFLIPLGDDLYTVGATYEWKDTTYKVTEKAKTELIDKLKKLINCDFKVVNQVAGMRPTVIDRRPLVGTHQKHKNLHVLNGLGTRGVMIGPYAAQELFNSIENNMALNPEINITRFFEQN</sequence>
<reference evidence="2 3" key="1">
    <citation type="submission" date="2014-11" db="EMBL/GenBank/DDBJ databases">
        <title>Tamlana sedimentorum sp. nov., isolated from shallow sand sediments of the Sea of Japan.</title>
        <authorList>
            <person name="Romanenko L.A."/>
        </authorList>
    </citation>
    <scope>NUCLEOTIDE SEQUENCE [LARGE SCALE GENOMIC DNA]</scope>
    <source>
        <strain evidence="2 3">JCM 19808</strain>
    </source>
</reference>
<dbReference type="InterPro" id="IPR006076">
    <property type="entry name" value="FAD-dep_OxRdtase"/>
</dbReference>
<dbReference type="OrthoDB" id="214253at2"/>
<gene>
    <name evidence="2" type="ORF">PW52_01590</name>
</gene>